<comment type="caution">
    <text evidence="3">The sequence shown here is derived from an EMBL/GenBank/DDBJ whole genome shotgun (WGS) entry which is preliminary data.</text>
</comment>
<proteinExistence type="predicted"/>
<dbReference type="EMBL" id="CAJOBC010033859">
    <property type="protein sequence ID" value="CAF4103217.1"/>
    <property type="molecule type" value="Genomic_DNA"/>
</dbReference>
<name>A0A815D9I5_9BILA</name>
<reference evidence="3" key="1">
    <citation type="submission" date="2021-02" db="EMBL/GenBank/DDBJ databases">
        <authorList>
            <person name="Nowell W R."/>
        </authorList>
    </citation>
    <scope>NUCLEOTIDE SEQUENCE</scope>
</reference>
<evidence type="ECO:0000313" key="6">
    <source>
        <dbReference type="Proteomes" id="UP000663829"/>
    </source>
</evidence>
<feature type="region of interest" description="Disordered" evidence="1">
    <location>
        <begin position="1"/>
        <end position="30"/>
    </location>
</feature>
<dbReference type="Proteomes" id="UP000663829">
    <property type="component" value="Unassembled WGS sequence"/>
</dbReference>
<dbReference type="Proteomes" id="UP000682733">
    <property type="component" value="Unassembled WGS sequence"/>
</dbReference>
<evidence type="ECO:0000313" key="4">
    <source>
        <dbReference type="EMBL" id="CAF3597846.1"/>
    </source>
</evidence>
<dbReference type="EMBL" id="CAJNOQ010012158">
    <property type="protein sequence ID" value="CAF1293362.1"/>
    <property type="molecule type" value="Genomic_DNA"/>
</dbReference>
<accession>A0A815D9I5</accession>
<feature type="compositionally biased region" description="Polar residues" evidence="1">
    <location>
        <begin position="1"/>
        <end position="12"/>
    </location>
</feature>
<organism evidence="3 6">
    <name type="scientific">Didymodactylos carnosus</name>
    <dbReference type="NCBI Taxonomy" id="1234261"/>
    <lineage>
        <taxon>Eukaryota</taxon>
        <taxon>Metazoa</taxon>
        <taxon>Spiralia</taxon>
        <taxon>Gnathifera</taxon>
        <taxon>Rotifera</taxon>
        <taxon>Eurotatoria</taxon>
        <taxon>Bdelloidea</taxon>
        <taxon>Philodinida</taxon>
        <taxon>Philodinidae</taxon>
        <taxon>Didymodactylos</taxon>
    </lineage>
</organism>
<dbReference type="AlphaFoldDB" id="A0A815D9I5"/>
<feature type="compositionally biased region" description="Acidic residues" evidence="1">
    <location>
        <begin position="15"/>
        <end position="30"/>
    </location>
</feature>
<protein>
    <submittedName>
        <fullName evidence="3">Uncharacterized protein</fullName>
    </submittedName>
</protein>
<sequence length="180" mass="20965">MKPCGSFSQTPAESSSEEEEEEYIDDETESEIDFTSQDMLKNINGIIKLCEESCNIRTRNRSTCTVFAIEACARRAASFTVQELAEYIDFKYYELIGTKKTNTGLIRSAESVRLDMRKWGINYSANGNRSYYTGHERPDVIEHRKKIIDYFLAREKMYYRLTEDDDPQWITTPVILISKF</sequence>
<gene>
    <name evidence="3" type="ORF">GPM918_LOCUS28150</name>
    <name evidence="2" type="ORF">OVA965_LOCUS5291</name>
    <name evidence="5" type="ORF">SRO942_LOCUS28616</name>
    <name evidence="4" type="ORF">TMI583_LOCUS5289</name>
</gene>
<dbReference type="Proteomes" id="UP000677228">
    <property type="component" value="Unassembled WGS sequence"/>
</dbReference>
<evidence type="ECO:0000256" key="1">
    <source>
        <dbReference type="SAM" id="MobiDB-lite"/>
    </source>
</evidence>
<dbReference type="Proteomes" id="UP000681722">
    <property type="component" value="Unassembled WGS sequence"/>
</dbReference>
<evidence type="ECO:0000313" key="2">
    <source>
        <dbReference type="EMBL" id="CAF0813934.1"/>
    </source>
</evidence>
<evidence type="ECO:0000313" key="3">
    <source>
        <dbReference type="EMBL" id="CAF1293362.1"/>
    </source>
</evidence>
<evidence type="ECO:0000313" key="5">
    <source>
        <dbReference type="EMBL" id="CAF4103217.1"/>
    </source>
</evidence>
<dbReference type="EMBL" id="CAJOBA010001476">
    <property type="protein sequence ID" value="CAF3597846.1"/>
    <property type="molecule type" value="Genomic_DNA"/>
</dbReference>
<keyword evidence="6" id="KW-1185">Reference proteome</keyword>
<dbReference type="EMBL" id="CAJNOK010001476">
    <property type="protein sequence ID" value="CAF0813934.1"/>
    <property type="molecule type" value="Genomic_DNA"/>
</dbReference>